<protein>
    <submittedName>
        <fullName evidence="9">RagB/SusD family nutrient uptake outer membrane protein</fullName>
    </submittedName>
</protein>
<comment type="caution">
    <text evidence="9">The sequence shown here is derived from an EMBL/GenBank/DDBJ whole genome shotgun (WGS) entry which is preliminary data.</text>
</comment>
<evidence type="ECO:0000256" key="6">
    <source>
        <dbReference type="SAM" id="MobiDB-lite"/>
    </source>
</evidence>
<feature type="region of interest" description="Disordered" evidence="6">
    <location>
        <begin position="419"/>
        <end position="449"/>
    </location>
</feature>
<dbReference type="RefSeq" id="WP_346753268.1">
    <property type="nucleotide sequence ID" value="NZ_JAUJEA010000006.1"/>
</dbReference>
<feature type="chain" id="PRO_5047178046" evidence="7">
    <location>
        <begin position="29"/>
        <end position="449"/>
    </location>
</feature>
<reference evidence="9" key="1">
    <citation type="submission" date="2023-06" db="EMBL/GenBank/DDBJ databases">
        <title>Genomic of Parafulvivirga corallium.</title>
        <authorList>
            <person name="Wang G."/>
        </authorList>
    </citation>
    <scope>NUCLEOTIDE SEQUENCE</scope>
    <source>
        <strain evidence="9">BMA10</strain>
    </source>
</reference>
<dbReference type="Pfam" id="PF07980">
    <property type="entry name" value="SusD_RagB"/>
    <property type="match status" value="1"/>
</dbReference>
<comment type="subcellular location">
    <subcellularLocation>
        <location evidence="1">Cell outer membrane</location>
    </subcellularLocation>
</comment>
<dbReference type="EMBL" id="JAUJEA010000006">
    <property type="protein sequence ID" value="MDN5203245.1"/>
    <property type="molecule type" value="Genomic_DNA"/>
</dbReference>
<evidence type="ECO:0000256" key="7">
    <source>
        <dbReference type="SAM" id="SignalP"/>
    </source>
</evidence>
<keyword evidence="4" id="KW-0472">Membrane</keyword>
<dbReference type="Gene3D" id="1.25.40.390">
    <property type="match status" value="1"/>
</dbReference>
<name>A0ABT8KR62_9BACT</name>
<evidence type="ECO:0000256" key="5">
    <source>
        <dbReference type="ARBA" id="ARBA00023237"/>
    </source>
</evidence>
<gene>
    <name evidence="9" type="ORF">QQ008_17780</name>
</gene>
<feature type="domain" description="RagB/SusD" evidence="8">
    <location>
        <begin position="321"/>
        <end position="441"/>
    </location>
</feature>
<evidence type="ECO:0000313" key="9">
    <source>
        <dbReference type="EMBL" id="MDN5203245.1"/>
    </source>
</evidence>
<feature type="signal peptide" evidence="7">
    <location>
        <begin position="1"/>
        <end position="28"/>
    </location>
</feature>
<dbReference type="InterPro" id="IPR012944">
    <property type="entry name" value="SusD_RagB_dom"/>
</dbReference>
<evidence type="ECO:0000256" key="1">
    <source>
        <dbReference type="ARBA" id="ARBA00004442"/>
    </source>
</evidence>
<evidence type="ECO:0000256" key="4">
    <source>
        <dbReference type="ARBA" id="ARBA00023136"/>
    </source>
</evidence>
<evidence type="ECO:0000256" key="2">
    <source>
        <dbReference type="ARBA" id="ARBA00006275"/>
    </source>
</evidence>
<keyword evidence="5" id="KW-0998">Cell outer membrane</keyword>
<organism evidence="9 10">
    <name type="scientific">Splendidivirga corallicola</name>
    <dbReference type="NCBI Taxonomy" id="3051826"/>
    <lineage>
        <taxon>Bacteria</taxon>
        <taxon>Pseudomonadati</taxon>
        <taxon>Bacteroidota</taxon>
        <taxon>Cytophagia</taxon>
        <taxon>Cytophagales</taxon>
        <taxon>Splendidivirgaceae</taxon>
        <taxon>Splendidivirga</taxon>
    </lineage>
</organism>
<proteinExistence type="inferred from homology"/>
<evidence type="ECO:0000256" key="3">
    <source>
        <dbReference type="ARBA" id="ARBA00022729"/>
    </source>
</evidence>
<accession>A0ABT8KR62</accession>
<evidence type="ECO:0000313" key="10">
    <source>
        <dbReference type="Proteomes" id="UP001172082"/>
    </source>
</evidence>
<keyword evidence="3 7" id="KW-0732">Signal</keyword>
<comment type="similarity">
    <text evidence="2">Belongs to the SusD family.</text>
</comment>
<evidence type="ECO:0000259" key="8">
    <source>
        <dbReference type="Pfam" id="PF07980"/>
    </source>
</evidence>
<dbReference type="InterPro" id="IPR011990">
    <property type="entry name" value="TPR-like_helical_dom_sf"/>
</dbReference>
<sequence>MKKIINYKFIFVLVSCSLLFPACETEFANPNNPTEDVVLGTKEGLFALAIGIRRYYSVTALRQVIEAPGITTRELGVTNTFLNINELARGGAELPGESGGITNPWVTLLRAKGMAESLIEGTNAVDVSDETRSGLLAYGNFFKAITLGYLIQMFEQVPINNSEGGDAIFSDRATVLAESINLLEEARNTLTSTPMSDEFRSTVLWEEINLLKSINAYLSRYNLIAGNYAESIAAADAVLGDASDPQNSFWVYDANNQNPIWNRTVNSADLDPQTNFGLLGIYIPEATDGRVNFYLGASAGNANADAGGQPLSEMIGFFATSTSSIPVYLPGEMMLNKAEAYARQNQLGNAVTQLNLVRQKNDDPLGVNANLGAWTGDQNSQNDILEEIYKNRSIEMFLTGMRLEDSRRFHPNFQVPLEANTTNERNRNFYPYPTVERENNPNTPPNPTI</sequence>
<dbReference type="SUPFAM" id="SSF48452">
    <property type="entry name" value="TPR-like"/>
    <property type="match status" value="1"/>
</dbReference>
<keyword evidence="10" id="KW-1185">Reference proteome</keyword>
<dbReference type="Proteomes" id="UP001172082">
    <property type="component" value="Unassembled WGS sequence"/>
</dbReference>